<evidence type="ECO:0000313" key="4">
    <source>
        <dbReference type="EMBL" id="SSD59987.1"/>
    </source>
</evidence>
<accession>A0A376B5L8</accession>
<dbReference type="Proteomes" id="UP000262825">
    <property type="component" value="Unassembled WGS sequence"/>
</dbReference>
<dbReference type="PANTHER" id="PTHR10539">
    <property type="entry name" value="26S PROTEASOME NON-ATPASE REGULATORY SUBUNIT 13"/>
    <property type="match status" value="1"/>
</dbReference>
<evidence type="ECO:0000259" key="3">
    <source>
        <dbReference type="PROSITE" id="PS50250"/>
    </source>
</evidence>
<evidence type="ECO:0000256" key="1">
    <source>
        <dbReference type="ARBA" id="ARBA00006207"/>
    </source>
</evidence>
<dbReference type="Pfam" id="PF18261">
    <property type="entry name" value="Rpn9_C"/>
    <property type="match status" value="1"/>
</dbReference>
<dbReference type="InterPro" id="IPR036390">
    <property type="entry name" value="WH_DNA-bd_sf"/>
</dbReference>
<dbReference type="AlphaFoldDB" id="A0A376B5L8"/>
<dbReference type="Pfam" id="PF01399">
    <property type="entry name" value="PCI"/>
    <property type="match status" value="1"/>
</dbReference>
<sequence>MDAQMLNVLTAIRLQIEDSDISSMFFELADFYEQKLWNQLTTGLKIVFHSETCSSEIKLSLFTQFVWNCVDKLNQLQVVDFLLCSLVGNENYEDNLGYLNNLMEKFKEIDSKKKRNDGFKTHENGELLIRIEICRIYLKQNKIAEARNILDEVSQILDENNDTLPLRIISAYYSVSAYYYQTKSDFNSYYYNILLYLSSSKETKIPVVQEKEIAYNLSIAALLGDKIYNFGELLQHPIMENIDSDKTWLLEFLNALTLGDFDKFELISKQYVPQIEILANNESFLRQKICLMTLVEMVSAKNVRTLNFTEIAEATHLHRDEVEHLVMKSISLGLLKGRIDQVSELVLVTWVQPRVMNEQQILKMHKRLIGWHEQVHKLGKSIEARGKGIWV</sequence>
<dbReference type="EMBL" id="UFAJ01000246">
    <property type="protein sequence ID" value="SSD59987.1"/>
    <property type="molecule type" value="Genomic_DNA"/>
</dbReference>
<dbReference type="SUPFAM" id="SSF46785">
    <property type="entry name" value="Winged helix' DNA-binding domain"/>
    <property type="match status" value="1"/>
</dbReference>
<evidence type="ECO:0000313" key="5">
    <source>
        <dbReference type="Proteomes" id="UP000262825"/>
    </source>
</evidence>
<dbReference type="VEuPathDB" id="FungiDB:SCODWIG_01748"/>
<evidence type="ECO:0000256" key="2">
    <source>
        <dbReference type="ARBA" id="ARBA00022942"/>
    </source>
</evidence>
<dbReference type="InterPro" id="IPR035298">
    <property type="entry name" value="PSMD13"/>
</dbReference>
<proteinExistence type="inferred from homology"/>
<dbReference type="GO" id="GO:0006511">
    <property type="term" value="P:ubiquitin-dependent protein catabolic process"/>
    <property type="evidence" value="ECO:0007669"/>
    <property type="project" value="TreeGrafter"/>
</dbReference>
<dbReference type="OrthoDB" id="1093at2759"/>
<dbReference type="InterPro" id="IPR000717">
    <property type="entry name" value="PCI_dom"/>
</dbReference>
<dbReference type="PROSITE" id="PS50250">
    <property type="entry name" value="PCI"/>
    <property type="match status" value="1"/>
</dbReference>
<name>A0A376B5L8_9ASCO</name>
<gene>
    <name evidence="4" type="ORF">SCODWIG_01748</name>
</gene>
<keyword evidence="5" id="KW-1185">Reference proteome</keyword>
<dbReference type="GO" id="GO:0008541">
    <property type="term" value="C:proteasome regulatory particle, lid subcomplex"/>
    <property type="evidence" value="ECO:0007669"/>
    <property type="project" value="TreeGrafter"/>
</dbReference>
<dbReference type="GO" id="GO:0005198">
    <property type="term" value="F:structural molecule activity"/>
    <property type="evidence" value="ECO:0007669"/>
    <property type="project" value="TreeGrafter"/>
</dbReference>
<feature type="domain" description="PCI" evidence="3">
    <location>
        <begin position="185"/>
        <end position="353"/>
    </location>
</feature>
<organism evidence="4 5">
    <name type="scientific">Saccharomycodes ludwigii</name>
    <dbReference type="NCBI Taxonomy" id="36035"/>
    <lineage>
        <taxon>Eukaryota</taxon>
        <taxon>Fungi</taxon>
        <taxon>Dikarya</taxon>
        <taxon>Ascomycota</taxon>
        <taxon>Saccharomycotina</taxon>
        <taxon>Saccharomycetes</taxon>
        <taxon>Saccharomycodales</taxon>
        <taxon>Saccharomycodaceae</taxon>
        <taxon>Saccharomycodes</taxon>
    </lineage>
</organism>
<dbReference type="SMART" id="SM00088">
    <property type="entry name" value="PINT"/>
    <property type="match status" value="1"/>
</dbReference>
<dbReference type="Pfam" id="PF22037">
    <property type="entry name" value="PSD13_N"/>
    <property type="match status" value="1"/>
</dbReference>
<reference evidence="5" key="1">
    <citation type="submission" date="2018-06" db="EMBL/GenBank/DDBJ databases">
        <authorList>
            <person name="Guldener U."/>
        </authorList>
    </citation>
    <scope>NUCLEOTIDE SEQUENCE [LARGE SCALE GENOMIC DNA]</scope>
    <source>
        <strain evidence="5">UTAD17</strain>
    </source>
</reference>
<dbReference type="InterPro" id="IPR040798">
    <property type="entry name" value="Rpn9_C"/>
</dbReference>
<dbReference type="PANTHER" id="PTHR10539:SF0">
    <property type="entry name" value="26S PROTEASOME NON-ATPASE REGULATORY SUBUNIT 13"/>
    <property type="match status" value="1"/>
</dbReference>
<dbReference type="GO" id="GO:0005829">
    <property type="term" value="C:cytosol"/>
    <property type="evidence" value="ECO:0007669"/>
    <property type="project" value="TreeGrafter"/>
</dbReference>
<protein>
    <submittedName>
        <fullName evidence="4">Related to 26S proteasome regulatory subunit RPN9</fullName>
    </submittedName>
</protein>
<comment type="similarity">
    <text evidence="1">Belongs to the proteasome subunit S11 family.</text>
</comment>
<dbReference type="GO" id="GO:0005634">
    <property type="term" value="C:nucleus"/>
    <property type="evidence" value="ECO:0007669"/>
    <property type="project" value="TreeGrafter"/>
</dbReference>
<keyword evidence="2 4" id="KW-0647">Proteasome</keyword>
<dbReference type="InterPro" id="IPR054179">
    <property type="entry name" value="PSD13_N"/>
</dbReference>